<dbReference type="InterPro" id="IPR017741">
    <property type="entry name" value="FAD-dependent_OxRdtase_HpnW"/>
</dbReference>
<name>D0L5R4_GORB4</name>
<dbReference type="eggNOG" id="COG0665">
    <property type="taxonomic scope" value="Bacteria"/>
</dbReference>
<evidence type="ECO:0000259" key="5">
    <source>
        <dbReference type="Pfam" id="PF01266"/>
    </source>
</evidence>
<dbReference type="SUPFAM" id="SSF51905">
    <property type="entry name" value="FAD/NAD(P)-binding domain"/>
    <property type="match status" value="1"/>
</dbReference>
<dbReference type="Gene3D" id="3.50.50.60">
    <property type="entry name" value="FAD/NAD(P)-binding domain"/>
    <property type="match status" value="1"/>
</dbReference>
<dbReference type="PANTHER" id="PTHR13847">
    <property type="entry name" value="SARCOSINE DEHYDROGENASE-RELATED"/>
    <property type="match status" value="1"/>
</dbReference>
<dbReference type="GO" id="GO:0016491">
    <property type="term" value="F:oxidoreductase activity"/>
    <property type="evidence" value="ECO:0007669"/>
    <property type="project" value="UniProtKB-KW"/>
</dbReference>
<evidence type="ECO:0000256" key="2">
    <source>
        <dbReference type="ARBA" id="ARBA00009410"/>
    </source>
</evidence>
<keyword evidence="3" id="KW-0285">Flavoprotein</keyword>
<accession>D0L5R4</accession>
<dbReference type="Proteomes" id="UP000001219">
    <property type="component" value="Chromosome"/>
</dbReference>
<keyword evidence="4" id="KW-0560">Oxidoreductase</keyword>
<evidence type="ECO:0000256" key="3">
    <source>
        <dbReference type="ARBA" id="ARBA00022630"/>
    </source>
</evidence>
<dbReference type="InterPro" id="IPR006076">
    <property type="entry name" value="FAD-dep_OxRdtase"/>
</dbReference>
<reference evidence="7" key="1">
    <citation type="submission" date="2009-10" db="EMBL/GenBank/DDBJ databases">
        <title>The complete chromosome of Gordonia bronchialis DSM 43247.</title>
        <authorList>
            <consortium name="US DOE Joint Genome Institute (JGI-PGF)"/>
            <person name="Lucas S."/>
            <person name="Copeland A."/>
            <person name="Lapidus A."/>
            <person name="Glavina del Rio T."/>
            <person name="Dalin E."/>
            <person name="Tice H."/>
            <person name="Bruce D."/>
            <person name="Goodwin L."/>
            <person name="Pitluck S."/>
            <person name="Kyrpides N."/>
            <person name="Mavromatis K."/>
            <person name="Ivanova N."/>
            <person name="Ovchinnikova G."/>
            <person name="Saunders E."/>
            <person name="Brettin T."/>
            <person name="Detter J.C."/>
            <person name="Han C."/>
            <person name="Larimer F."/>
            <person name="Land M."/>
            <person name="Hauser L."/>
            <person name="Markowitz V."/>
            <person name="Cheng J.-F."/>
            <person name="Hugenholtz P."/>
            <person name="Woyke T."/>
            <person name="Wu D."/>
            <person name="Jando M."/>
            <person name="Schneider S."/>
            <person name="Goeker M."/>
            <person name="Klenk H.-P."/>
            <person name="Eisen J.A."/>
        </authorList>
    </citation>
    <scope>NUCLEOTIDE SEQUENCE [LARGE SCALE GENOMIC DNA]</scope>
    <source>
        <strain evidence="7">ATCC 25592 / DSM 43247 / BCRC 13721 / JCM 3198 / KCTC 3076 / NBRC 16047 / NCTC 10667</strain>
    </source>
</reference>
<gene>
    <name evidence="6" type="ordered locus">Gbro_1302</name>
</gene>
<comment type="cofactor">
    <cofactor evidence="1">
        <name>FAD</name>
        <dbReference type="ChEBI" id="CHEBI:57692"/>
    </cofactor>
</comment>
<dbReference type="NCBIfam" id="TIGR03364">
    <property type="entry name" value="HpnW_proposed"/>
    <property type="match status" value="1"/>
</dbReference>
<dbReference type="KEGG" id="gbr:Gbro_1302"/>
<proteinExistence type="inferred from homology"/>
<dbReference type="AlphaFoldDB" id="D0L5R4"/>
<dbReference type="STRING" id="526226.Gbro_1302"/>
<feature type="domain" description="FAD dependent oxidoreductase" evidence="5">
    <location>
        <begin position="3"/>
        <end position="376"/>
    </location>
</feature>
<dbReference type="PANTHER" id="PTHR13847:SF286">
    <property type="entry name" value="D-AMINO ACID DEHYDROGENASE"/>
    <property type="match status" value="1"/>
</dbReference>
<evidence type="ECO:0000256" key="4">
    <source>
        <dbReference type="ARBA" id="ARBA00023002"/>
    </source>
</evidence>
<dbReference type="GO" id="GO:0005737">
    <property type="term" value="C:cytoplasm"/>
    <property type="evidence" value="ECO:0007669"/>
    <property type="project" value="TreeGrafter"/>
</dbReference>
<protein>
    <submittedName>
        <fullName evidence="6">FAD dependent oxidoreductase TIGR03364</fullName>
    </submittedName>
</protein>
<dbReference type="HOGENOM" id="CLU_060691_2_1_11"/>
<evidence type="ECO:0000313" key="7">
    <source>
        <dbReference type="Proteomes" id="UP000001219"/>
    </source>
</evidence>
<comment type="similarity">
    <text evidence="2">Belongs to the DadA oxidoreductase family.</text>
</comment>
<dbReference type="Pfam" id="PF01266">
    <property type="entry name" value="DAO"/>
    <property type="match status" value="1"/>
</dbReference>
<dbReference type="OrthoDB" id="9799943at2"/>
<reference evidence="6 7" key="2">
    <citation type="journal article" date="2010" name="Stand. Genomic Sci.">
        <title>Complete genome sequence of Gordonia bronchialis type strain (3410).</title>
        <authorList>
            <person name="Ivanova N."/>
            <person name="Sikorski J."/>
            <person name="Jando M."/>
            <person name="Lapidus A."/>
            <person name="Nolan M."/>
            <person name="Lucas S."/>
            <person name="Del Rio T.G."/>
            <person name="Tice H."/>
            <person name="Copeland A."/>
            <person name="Cheng J.F."/>
            <person name="Chen F."/>
            <person name="Bruce D."/>
            <person name="Goodwin L."/>
            <person name="Pitluck S."/>
            <person name="Mavromatis K."/>
            <person name="Ovchinnikova G."/>
            <person name="Pati A."/>
            <person name="Chen A."/>
            <person name="Palaniappan K."/>
            <person name="Land M."/>
            <person name="Hauser L."/>
            <person name="Chang Y.J."/>
            <person name="Jeffries C.D."/>
            <person name="Chain P."/>
            <person name="Saunders E."/>
            <person name="Han C."/>
            <person name="Detter J.C."/>
            <person name="Brettin T."/>
            <person name="Rohde M."/>
            <person name="Goker M."/>
            <person name="Bristow J."/>
            <person name="Eisen J.A."/>
            <person name="Markowitz V."/>
            <person name="Hugenholtz P."/>
            <person name="Klenk H.P."/>
            <person name="Kyrpides N.C."/>
        </authorList>
    </citation>
    <scope>NUCLEOTIDE SEQUENCE [LARGE SCALE GENOMIC DNA]</scope>
    <source>
        <strain evidence="7">ATCC 25592 / DSM 43247 / BCRC 13721 / JCM 3198 / KCTC 3076 / NBRC 16047 / NCTC 10667</strain>
    </source>
</reference>
<dbReference type="InterPro" id="IPR036188">
    <property type="entry name" value="FAD/NAD-bd_sf"/>
</dbReference>
<sequence>MKLIVIGAGILGTSHAIAAIERGHQVIHLERETAARGATVRNFGLVWVSGRAPFELDAAQRSWDLWEKIGTDVPGVGFRPCGSVTLIRTAAELAVAEEVSRRDDAVGRGFHLLGPDNVRRLNPALRGTYLAGLQCTRDAAVESRVALPAIRAHLARSERYTFTAGREVRSVDTSGNGVRVRDDQGQSYHADAVIHCPGAIHNGLTRELAGDVPLRRVRLQMMETAPLGEPLTTAIADGDSFRYYPAFAGPTLDHLAATQPQAPVAGEHRMQLLCVQRQHGGLTIGDTHEYDDDPDLDAFSFDVTEDPYRHLADTVGELLGRDLPPIVRRWAGVYSQCTDPSLIAYRREVADGVWLVTGPGGRGMTLGPAIGAATADEMNL</sequence>
<evidence type="ECO:0000313" key="6">
    <source>
        <dbReference type="EMBL" id="ACY20593.1"/>
    </source>
</evidence>
<evidence type="ECO:0000256" key="1">
    <source>
        <dbReference type="ARBA" id="ARBA00001974"/>
    </source>
</evidence>
<dbReference type="Gene3D" id="3.30.9.10">
    <property type="entry name" value="D-Amino Acid Oxidase, subunit A, domain 2"/>
    <property type="match status" value="1"/>
</dbReference>
<keyword evidence="7" id="KW-1185">Reference proteome</keyword>
<dbReference type="RefSeq" id="WP_012833166.1">
    <property type="nucleotide sequence ID" value="NC_013441.1"/>
</dbReference>
<organism evidence="6 7">
    <name type="scientific">Gordonia bronchialis (strain ATCC 25592 / DSM 43247 / BCRC 13721 / JCM 3198 / KCTC 3076 / NBRC 16047 / NCTC 10667)</name>
    <name type="common">Rhodococcus bronchialis</name>
    <dbReference type="NCBI Taxonomy" id="526226"/>
    <lineage>
        <taxon>Bacteria</taxon>
        <taxon>Bacillati</taxon>
        <taxon>Actinomycetota</taxon>
        <taxon>Actinomycetes</taxon>
        <taxon>Mycobacteriales</taxon>
        <taxon>Gordoniaceae</taxon>
        <taxon>Gordonia</taxon>
    </lineage>
</organism>
<dbReference type="EMBL" id="CP001802">
    <property type="protein sequence ID" value="ACY20593.1"/>
    <property type="molecule type" value="Genomic_DNA"/>
</dbReference>